<dbReference type="AlphaFoldDB" id="A0A5Q0CCP0"/>
<dbReference type="InterPro" id="IPR012338">
    <property type="entry name" value="Beta-lactam/transpept-like"/>
</dbReference>
<evidence type="ECO:0000259" key="8">
    <source>
        <dbReference type="Pfam" id="PF00144"/>
    </source>
</evidence>
<dbReference type="RefSeq" id="WP_153273534.1">
    <property type="nucleotide sequence ID" value="NZ_CP043499.1"/>
</dbReference>
<feature type="domain" description="Beta-lactamase-related" evidence="8">
    <location>
        <begin position="36"/>
        <end position="383"/>
    </location>
</feature>
<keyword evidence="5 6" id="KW-0046">Antibiotic resistance</keyword>
<dbReference type="GO" id="GO:0046677">
    <property type="term" value="P:response to antibiotic"/>
    <property type="evidence" value="ECO:0007669"/>
    <property type="project" value="UniProtKB-UniRule"/>
</dbReference>
<dbReference type="GO" id="GO:0030288">
    <property type="term" value="C:outer membrane-bounded periplasmic space"/>
    <property type="evidence" value="ECO:0007669"/>
    <property type="project" value="InterPro"/>
</dbReference>
<keyword evidence="7" id="KW-0732">Signal</keyword>
<dbReference type="PANTHER" id="PTHR46825:SF8">
    <property type="entry name" value="BETA-LACTAMASE-RELATED"/>
    <property type="match status" value="1"/>
</dbReference>
<dbReference type="PROSITE" id="PS00336">
    <property type="entry name" value="BETA_LACTAMASE_C"/>
    <property type="match status" value="1"/>
</dbReference>
<feature type="signal peptide" evidence="7">
    <location>
        <begin position="1"/>
        <end position="25"/>
    </location>
</feature>
<dbReference type="NCBIfam" id="NF033085">
    <property type="entry name" value="bla_class_C"/>
    <property type="match status" value="1"/>
</dbReference>
<comment type="similarity">
    <text evidence="2 6">Belongs to the class-C beta-lactamase family.</text>
</comment>
<dbReference type="PANTHER" id="PTHR46825">
    <property type="entry name" value="D-ALANYL-D-ALANINE-CARBOXYPEPTIDASE/ENDOPEPTIDASE AMPH"/>
    <property type="match status" value="1"/>
</dbReference>
<evidence type="ECO:0000256" key="2">
    <source>
        <dbReference type="ARBA" id="ARBA00007840"/>
    </source>
</evidence>
<reference evidence="9 10" key="1">
    <citation type="submission" date="2019-08" db="EMBL/GenBank/DDBJ databases">
        <title>Prosopis cineraria nodule microbiome.</title>
        <authorList>
            <person name="Ali R."/>
            <person name="Chaluvadi S.R."/>
            <person name="Wang X."/>
        </authorList>
    </citation>
    <scope>NUCLEOTIDE SEQUENCE [LARGE SCALE GENOMIC DNA]</scope>
    <source>
        <strain evidence="9 10">BG7</strain>
        <plasmid evidence="9 10">unnamed</plasmid>
    </source>
</reference>
<dbReference type="EC" id="3.5.2.6" evidence="3 6"/>
<dbReference type="Pfam" id="PF00144">
    <property type="entry name" value="Beta-lactamase"/>
    <property type="match status" value="1"/>
</dbReference>
<keyword evidence="9" id="KW-0614">Plasmid</keyword>
<keyword evidence="4 6" id="KW-0378">Hydrolase</keyword>
<evidence type="ECO:0000256" key="1">
    <source>
        <dbReference type="ARBA" id="ARBA00001526"/>
    </source>
</evidence>
<keyword evidence="10" id="KW-1185">Reference proteome</keyword>
<evidence type="ECO:0000256" key="6">
    <source>
        <dbReference type="RuleBase" id="RU361140"/>
    </source>
</evidence>
<accession>A0A5Q0CCP0</accession>
<proteinExistence type="inferred from homology"/>
<dbReference type="EMBL" id="CP043499">
    <property type="protein sequence ID" value="QFY63576.1"/>
    <property type="molecule type" value="Genomic_DNA"/>
</dbReference>
<name>A0A5Q0CCP0_9HYPH</name>
<protein>
    <recommendedName>
        <fullName evidence="3 6">Beta-lactamase</fullName>
        <ecNumber evidence="3 6">3.5.2.6</ecNumber>
    </recommendedName>
</protein>
<dbReference type="Proteomes" id="UP000326881">
    <property type="component" value="Plasmid unnamed"/>
</dbReference>
<dbReference type="SUPFAM" id="SSF56601">
    <property type="entry name" value="beta-lactamase/transpeptidase-like"/>
    <property type="match status" value="1"/>
</dbReference>
<evidence type="ECO:0000256" key="4">
    <source>
        <dbReference type="ARBA" id="ARBA00022801"/>
    </source>
</evidence>
<gene>
    <name evidence="9" type="ORF">FZ934_25385</name>
</gene>
<organism evidence="9 10">
    <name type="scientific">Rhizobium grahamii</name>
    <dbReference type="NCBI Taxonomy" id="1120045"/>
    <lineage>
        <taxon>Bacteria</taxon>
        <taxon>Pseudomonadati</taxon>
        <taxon>Pseudomonadota</taxon>
        <taxon>Alphaproteobacteria</taxon>
        <taxon>Hyphomicrobiales</taxon>
        <taxon>Rhizobiaceae</taxon>
        <taxon>Rhizobium/Agrobacterium group</taxon>
        <taxon>Rhizobium</taxon>
    </lineage>
</organism>
<evidence type="ECO:0000313" key="10">
    <source>
        <dbReference type="Proteomes" id="UP000326881"/>
    </source>
</evidence>
<dbReference type="GO" id="GO:0017001">
    <property type="term" value="P:antibiotic catabolic process"/>
    <property type="evidence" value="ECO:0007669"/>
    <property type="project" value="InterPro"/>
</dbReference>
<feature type="chain" id="PRO_5024985880" description="Beta-lactamase" evidence="7">
    <location>
        <begin position="26"/>
        <end position="394"/>
    </location>
</feature>
<dbReference type="KEGG" id="rgr:FZ934_25385"/>
<evidence type="ECO:0000256" key="5">
    <source>
        <dbReference type="ARBA" id="ARBA00023251"/>
    </source>
</evidence>
<dbReference type="GO" id="GO:0008800">
    <property type="term" value="F:beta-lactamase activity"/>
    <property type="evidence" value="ECO:0007669"/>
    <property type="project" value="UniProtKB-UniRule"/>
</dbReference>
<dbReference type="InterPro" id="IPR001586">
    <property type="entry name" value="Beta-lactam_class-C_AS"/>
</dbReference>
<evidence type="ECO:0000256" key="7">
    <source>
        <dbReference type="SAM" id="SignalP"/>
    </source>
</evidence>
<dbReference type="InterPro" id="IPR001466">
    <property type="entry name" value="Beta-lactam-related"/>
</dbReference>
<evidence type="ECO:0000256" key="3">
    <source>
        <dbReference type="ARBA" id="ARBA00012865"/>
    </source>
</evidence>
<comment type="catalytic activity">
    <reaction evidence="1 6">
        <text>a beta-lactam + H2O = a substituted beta-amino acid</text>
        <dbReference type="Rhea" id="RHEA:20401"/>
        <dbReference type="ChEBI" id="CHEBI:15377"/>
        <dbReference type="ChEBI" id="CHEBI:35627"/>
        <dbReference type="ChEBI" id="CHEBI:140347"/>
        <dbReference type="EC" id="3.5.2.6"/>
    </reaction>
</comment>
<geneLocation type="plasmid" evidence="9 10">
    <name>unnamed</name>
</geneLocation>
<dbReference type="Gene3D" id="3.40.710.10">
    <property type="entry name" value="DD-peptidase/beta-lactamase superfamily"/>
    <property type="match status" value="1"/>
</dbReference>
<dbReference type="InterPro" id="IPR050491">
    <property type="entry name" value="AmpC-like"/>
</dbReference>
<dbReference type="InterPro" id="IPR058136">
    <property type="entry name" value="AmpC"/>
</dbReference>
<sequence length="394" mass="41945">MRNIPPSTFAVLTAASVLVGAGAQAADRRADLARIVDAVAVPLMAKNNIPGMAIAVTVGGKRYIYNYGVASKADGRKVTDATLFEIGSVSKTFTATLAGYAHASGDLSFAESPAKYLPEFAGSRLAEATMLDLGTYTAGGLPLQFPDDVTDHKGMVSYYKSWKPAYAPGTHRAYSNPSIGLFGYAAAKAMGWPFDDLMQQKLFPALGLSHTFISVPKADNDNYAYGYSKAGKAIRVSPGVLDSEAYGVKMTASDMLRFVEANMDGSDLDTTMQSAIAATHTGYYKVGGMTQGLGWEMYQYPTTLDQLLAGNSADMTLKANEIEKLSPPRPPVNNALLNKTGSTNGFGAYVAFVPSKRIGIALFANKNYPNGERVKAAYRILATLDDDLPTPNAD</sequence>
<evidence type="ECO:0000313" key="9">
    <source>
        <dbReference type="EMBL" id="QFY63576.1"/>
    </source>
</evidence>
<dbReference type="OrthoDB" id="5377431at2"/>